<keyword evidence="2" id="KW-1185">Reference proteome</keyword>
<comment type="caution">
    <text evidence="1">The sequence shown here is derived from an EMBL/GenBank/DDBJ whole genome shotgun (WGS) entry which is preliminary data.</text>
</comment>
<gene>
    <name evidence="1" type="ORF">F6X42_27395</name>
</gene>
<dbReference type="RefSeq" id="WP_187637144.1">
    <property type="nucleotide sequence ID" value="NZ_VZQQ01000029.1"/>
</dbReference>
<dbReference type="Proteomes" id="UP000736373">
    <property type="component" value="Unassembled WGS sequence"/>
</dbReference>
<sequence>MKVRDILCRLQEADPEAVVLYLAPYADADDGEAEEICDVVLVPDAWRCERHRCGDGCFSHIHHPATGGLSLGWDQNTDEQWLEQVVILSSVQRGQHG</sequence>
<proteinExistence type="predicted"/>
<accession>A0ABR7PV68</accession>
<evidence type="ECO:0000313" key="2">
    <source>
        <dbReference type="Proteomes" id="UP000736373"/>
    </source>
</evidence>
<reference evidence="1 2" key="1">
    <citation type="submission" date="2019-09" db="EMBL/GenBank/DDBJ databases">
        <title>Paraburkholderia podalyriae sp. nov., A South African Podalyria-associated rhizobium.</title>
        <authorList>
            <person name="Mavima L."/>
            <person name="Beukes C.W."/>
            <person name="Palmer M."/>
            <person name="De Meyer S.E."/>
            <person name="James E.K."/>
            <person name="Maluk M."/>
            <person name="Avontuur J.R."/>
            <person name="Chan W.Y."/>
            <person name="Venter S.N."/>
            <person name="Steenkamp E.T."/>
        </authorList>
    </citation>
    <scope>NUCLEOTIDE SEQUENCE [LARGE SCALE GENOMIC DNA]</scope>
    <source>
        <strain evidence="1 2">WC7.3b</strain>
    </source>
</reference>
<evidence type="ECO:0000313" key="1">
    <source>
        <dbReference type="EMBL" id="MBC8750182.1"/>
    </source>
</evidence>
<name>A0ABR7PV68_9BURK</name>
<protein>
    <submittedName>
        <fullName evidence="1">Uncharacterized protein</fullName>
    </submittedName>
</protein>
<organism evidence="1 2">
    <name type="scientific">Paraburkholderia podalyriae</name>
    <dbReference type="NCBI Taxonomy" id="1938811"/>
    <lineage>
        <taxon>Bacteria</taxon>
        <taxon>Pseudomonadati</taxon>
        <taxon>Pseudomonadota</taxon>
        <taxon>Betaproteobacteria</taxon>
        <taxon>Burkholderiales</taxon>
        <taxon>Burkholderiaceae</taxon>
        <taxon>Paraburkholderia</taxon>
    </lineage>
</organism>
<dbReference type="EMBL" id="VZQQ01000029">
    <property type="protein sequence ID" value="MBC8750182.1"/>
    <property type="molecule type" value="Genomic_DNA"/>
</dbReference>